<dbReference type="InterPro" id="IPR002731">
    <property type="entry name" value="ATPase_BadF"/>
</dbReference>
<dbReference type="Proteomes" id="UP000734823">
    <property type="component" value="Unassembled WGS sequence"/>
</dbReference>
<dbReference type="RefSeq" id="WP_187223226.1">
    <property type="nucleotide sequence ID" value="NZ_JABVED010000014.1"/>
</dbReference>
<feature type="domain" description="ATPase BadF/BadG/BcrA/BcrD type" evidence="1">
    <location>
        <begin position="7"/>
        <end position="298"/>
    </location>
</feature>
<protein>
    <submittedName>
        <fullName evidence="2">ATPase</fullName>
    </submittedName>
</protein>
<dbReference type="CDD" id="cd24007">
    <property type="entry name" value="ASKHA_NBD_eukNAGK-like"/>
    <property type="match status" value="1"/>
</dbReference>
<dbReference type="InterPro" id="IPR043129">
    <property type="entry name" value="ATPase_NBD"/>
</dbReference>
<dbReference type="SUPFAM" id="SSF53067">
    <property type="entry name" value="Actin-like ATPase domain"/>
    <property type="match status" value="2"/>
</dbReference>
<dbReference type="InterPro" id="IPR052519">
    <property type="entry name" value="Euk-type_GlcNAc_Kinase"/>
</dbReference>
<dbReference type="PANTHER" id="PTHR43190">
    <property type="entry name" value="N-ACETYL-D-GLUCOSAMINE KINASE"/>
    <property type="match status" value="1"/>
</dbReference>
<evidence type="ECO:0000259" key="1">
    <source>
        <dbReference type="Pfam" id="PF01869"/>
    </source>
</evidence>
<proteinExistence type="predicted"/>
<dbReference type="EMBL" id="JABVED010000014">
    <property type="protein sequence ID" value="MBC6450134.1"/>
    <property type="molecule type" value="Genomic_DNA"/>
</dbReference>
<comment type="caution">
    <text evidence="2">The sequence shown here is derived from an EMBL/GenBank/DDBJ whole genome shotgun (WGS) entry which is preliminary data.</text>
</comment>
<name>A0ABR7LBN3_9PSEU</name>
<evidence type="ECO:0000313" key="2">
    <source>
        <dbReference type="EMBL" id="MBC6450134.1"/>
    </source>
</evidence>
<reference evidence="2 3" key="1">
    <citation type="submission" date="2020-06" db="EMBL/GenBank/DDBJ databases">
        <title>Actinokineospora xiongansis sp. nov., isolated from soil of Baiyangdian.</title>
        <authorList>
            <person name="Zhang X."/>
        </authorList>
    </citation>
    <scope>NUCLEOTIDE SEQUENCE [LARGE SCALE GENOMIC DNA]</scope>
    <source>
        <strain evidence="2 3">HBU206404</strain>
    </source>
</reference>
<dbReference type="Pfam" id="PF01869">
    <property type="entry name" value="BcrAD_BadFG"/>
    <property type="match status" value="1"/>
</dbReference>
<dbReference type="PANTHER" id="PTHR43190:SF3">
    <property type="entry name" value="N-ACETYL-D-GLUCOSAMINE KINASE"/>
    <property type="match status" value="1"/>
</dbReference>
<evidence type="ECO:0000313" key="3">
    <source>
        <dbReference type="Proteomes" id="UP000734823"/>
    </source>
</evidence>
<keyword evidence="3" id="KW-1185">Reference proteome</keyword>
<accession>A0ABR7LBN3</accession>
<gene>
    <name evidence="2" type="ORF">GPZ80_23505</name>
</gene>
<organism evidence="2 3">
    <name type="scientific">Actinokineospora xionganensis</name>
    <dbReference type="NCBI Taxonomy" id="2684470"/>
    <lineage>
        <taxon>Bacteria</taxon>
        <taxon>Bacillati</taxon>
        <taxon>Actinomycetota</taxon>
        <taxon>Actinomycetes</taxon>
        <taxon>Pseudonocardiales</taxon>
        <taxon>Pseudonocardiaceae</taxon>
        <taxon>Actinokineospora</taxon>
    </lineage>
</organism>
<sequence length="328" mass="33280">MSVFLAVDGGNSKTEVLVGDTDGQVVGFARGGGTNHQTSGGLSAVMGKLTQLVRGVGDGRRPELAVVCLAGADLPVEVAALTAAVETADWADKSIVDNDMAALLRAGTEAPDAVAVVCGAGINCLGRAADGRMVRFPALGHVSGDWGGGQHLGALALWHAARAEDGRGQATALVAAVAGHFDRSTAAEVSAAVHLGEISPRRLGELSPVLFRVSAAGDEVARSVVARQADEIVALATAALRRLDLLAAPATVVLGGGVLRALDPLLFQLVSAGLHAEAPRAEITLVTDPPVVGAALLAMDTLGADRPAQEAMRAQVRRLIAAHQPGEL</sequence>
<dbReference type="Gene3D" id="3.30.420.40">
    <property type="match status" value="2"/>
</dbReference>